<feature type="transmembrane region" description="Helical" evidence="2">
    <location>
        <begin position="372"/>
        <end position="392"/>
    </location>
</feature>
<protein>
    <submittedName>
        <fullName evidence="3">Efflux RND transporter permease subunit</fullName>
    </submittedName>
</protein>
<dbReference type="InterPro" id="IPR027463">
    <property type="entry name" value="AcrB_DN_DC_subdom"/>
</dbReference>
<feature type="transmembrane region" description="Helical" evidence="2">
    <location>
        <begin position="472"/>
        <end position="494"/>
    </location>
</feature>
<feature type="transmembrane region" description="Helical" evidence="2">
    <location>
        <begin position="398"/>
        <end position="423"/>
    </location>
</feature>
<reference evidence="3 4" key="1">
    <citation type="submission" date="2021-12" db="EMBL/GenBank/DDBJ databases">
        <title>Discovery of the Pendulisporaceae a myxobacterial family with distinct sporulation behavior and unique specialized metabolism.</title>
        <authorList>
            <person name="Garcia R."/>
            <person name="Popoff A."/>
            <person name="Bader C.D."/>
            <person name="Loehr J."/>
            <person name="Walesch S."/>
            <person name="Walt C."/>
            <person name="Boldt J."/>
            <person name="Bunk B."/>
            <person name="Haeckl F.J.F.P.J."/>
            <person name="Gunesch A.P."/>
            <person name="Birkelbach J."/>
            <person name="Nuebel U."/>
            <person name="Pietschmann T."/>
            <person name="Bach T."/>
            <person name="Mueller R."/>
        </authorList>
    </citation>
    <scope>NUCLEOTIDE SEQUENCE [LARGE SCALE GENOMIC DNA]</scope>
    <source>
        <strain evidence="3 4">MSr11954</strain>
    </source>
</reference>
<feature type="region of interest" description="Disordered" evidence="1">
    <location>
        <begin position="1073"/>
        <end position="1093"/>
    </location>
</feature>
<feature type="transmembrane region" description="Helical" evidence="2">
    <location>
        <begin position="444"/>
        <end position="466"/>
    </location>
</feature>
<keyword evidence="4" id="KW-1185">Reference proteome</keyword>
<dbReference type="SUPFAM" id="SSF82866">
    <property type="entry name" value="Multidrug efflux transporter AcrB transmembrane domain"/>
    <property type="match status" value="2"/>
</dbReference>
<dbReference type="InterPro" id="IPR001036">
    <property type="entry name" value="Acrflvin-R"/>
</dbReference>
<dbReference type="Proteomes" id="UP001370348">
    <property type="component" value="Chromosome"/>
</dbReference>
<dbReference type="Gene3D" id="3.30.2090.10">
    <property type="entry name" value="Multidrug efflux transporter AcrB TolC docking domain, DN and DC subdomains"/>
    <property type="match status" value="2"/>
</dbReference>
<proteinExistence type="predicted"/>
<dbReference type="RefSeq" id="WP_394829110.1">
    <property type="nucleotide sequence ID" value="NZ_CP089984.1"/>
</dbReference>
<dbReference type="PANTHER" id="PTHR32063">
    <property type="match status" value="1"/>
</dbReference>
<evidence type="ECO:0000256" key="2">
    <source>
        <dbReference type="SAM" id="Phobius"/>
    </source>
</evidence>
<sequence>MSRSDSANHGGKGFAAVFVRRPVFTWVLGLLTVVLGLAALQGLGLERYPNVDVPWINVTTLAAGLSAGQVESEVTAKIETAIGTVSGLERIDSTSQEGQSLVYAQFVLEKKSDVAAQEVRDRIARIAAELPPTVRPPQVETFNPNSAPVLLLSMRSPRGTVDPVRMTDLAETLVRRELQAVKGIGDVRIFGARKRALRVDLDPARLASFGLAPADISSALARDNLVVAGGDLPAGDRSLPVRLDAKATSRDELAAIVVAKRGRASVHLADVAAVTDGVETPVSTSLVSGEPALVLGLIKQSGENTVRVVDDVRERLQDLGARLPDDVELTVVRDEAVFVRASLHAVQEHLILGAIFAAAVVFLFLRNGRATLIAGLAIPTSVIGTFAIVKALGLTLNMLTLLGLTLAVGIVIDDAIVVLENVVRIIRSTGLPPQKAAVVATREITLAVLATTLSLVAVFLPIAFMGGLVGRFLASFGITMSVSILLSMAVAFTLTPMLCGRWLRPDAHPPAESSASLPPADPRDERAIYRAWARGERKAPDADHAPGFIDRIYMRMLAWAMLHRGVVLVGLAITLVSTVPLGMLVPKTFLPAEDEGRFEIYLRFEEGTSIDATELGAERLARAVRALPGIERTVVTVGSPRGDASGRGPNEAMVYVSMNEPGTQAATMQRVRNEIVPGSNYNGAYAFVGQVSDIGGSGTESAAVQYVMRGPDLAVLADNADKLLAEARKIPRTTDHGTSSTQSGPQLAVRVDRVKARELGIAHIDVGDALSLVGRSGLVVGSVRGASVDRSIDVILRIDSGLAAPEEQLRAVDLRTASGGLVPLQGIARFERIAAPGQIRHVDRQRQVTVFLNALPGVGEDEVVAALDVAYARIGAPPGYRAEVLGNAREMEKAAASFALATTLSVVFMYLVLAAQFESWLVPVTILMSLPLTVPFALLSLGLSGQTLNLFSALGMLVLFGIVKKNSILQIDHTLALERSGYTRPDAVMVANLHRLRPILMTTLAFVAGLVPLVVATGAGAGTNRAIGVGVLGGQTLSLLLTLLATPVVFTVLEDVRAWTARLVGRLRGFLSRGRGSRGSPGSRGAAHAVGPS</sequence>
<dbReference type="Pfam" id="PF00873">
    <property type="entry name" value="ACR_tran"/>
    <property type="match status" value="1"/>
</dbReference>
<organism evidence="3 4">
    <name type="scientific">Pendulispora albinea</name>
    <dbReference type="NCBI Taxonomy" id="2741071"/>
    <lineage>
        <taxon>Bacteria</taxon>
        <taxon>Pseudomonadati</taxon>
        <taxon>Myxococcota</taxon>
        <taxon>Myxococcia</taxon>
        <taxon>Myxococcales</taxon>
        <taxon>Sorangiineae</taxon>
        <taxon>Pendulisporaceae</taxon>
        <taxon>Pendulispora</taxon>
    </lineage>
</organism>
<keyword evidence="2" id="KW-1133">Transmembrane helix</keyword>
<dbReference type="Gene3D" id="1.20.1640.10">
    <property type="entry name" value="Multidrug efflux transporter AcrB transmembrane domain"/>
    <property type="match status" value="2"/>
</dbReference>
<feature type="transmembrane region" description="Helical" evidence="2">
    <location>
        <begin position="947"/>
        <end position="963"/>
    </location>
</feature>
<dbReference type="EMBL" id="CP089984">
    <property type="protein sequence ID" value="WXB19495.1"/>
    <property type="molecule type" value="Genomic_DNA"/>
</dbReference>
<dbReference type="Gene3D" id="3.30.70.1320">
    <property type="entry name" value="Multidrug efflux transporter AcrB pore domain like"/>
    <property type="match status" value="1"/>
</dbReference>
<dbReference type="Gene3D" id="3.30.70.1440">
    <property type="entry name" value="Multidrug efflux transporter AcrB pore domain"/>
    <property type="match status" value="1"/>
</dbReference>
<dbReference type="PRINTS" id="PR00702">
    <property type="entry name" value="ACRIFLAVINRP"/>
</dbReference>
<feature type="transmembrane region" description="Helical" evidence="2">
    <location>
        <begin position="1027"/>
        <end position="1053"/>
    </location>
</feature>
<keyword evidence="2" id="KW-0472">Membrane</keyword>
<keyword evidence="2" id="KW-0812">Transmembrane</keyword>
<evidence type="ECO:0000313" key="3">
    <source>
        <dbReference type="EMBL" id="WXB19495.1"/>
    </source>
</evidence>
<accession>A0ABZ2MAK3</accession>
<dbReference type="PANTHER" id="PTHR32063:SF0">
    <property type="entry name" value="SWARMING MOTILITY PROTEIN SWRC"/>
    <property type="match status" value="1"/>
</dbReference>
<feature type="transmembrane region" description="Helical" evidence="2">
    <location>
        <begin position="561"/>
        <end position="585"/>
    </location>
</feature>
<evidence type="ECO:0000313" key="4">
    <source>
        <dbReference type="Proteomes" id="UP001370348"/>
    </source>
</evidence>
<name>A0ABZ2MAK3_9BACT</name>
<feature type="transmembrane region" description="Helical" evidence="2">
    <location>
        <begin position="920"/>
        <end position="941"/>
    </location>
</feature>
<dbReference type="SUPFAM" id="SSF82693">
    <property type="entry name" value="Multidrug efflux transporter AcrB pore domain, PN1, PN2, PC1 and PC2 subdomains"/>
    <property type="match status" value="3"/>
</dbReference>
<dbReference type="SUPFAM" id="SSF82714">
    <property type="entry name" value="Multidrug efflux transporter AcrB TolC docking domain, DN and DC subdomains"/>
    <property type="match status" value="2"/>
</dbReference>
<gene>
    <name evidence="3" type="ORF">LZC94_19980</name>
</gene>
<feature type="compositionally biased region" description="Low complexity" evidence="1">
    <location>
        <begin position="1073"/>
        <end position="1085"/>
    </location>
</feature>
<evidence type="ECO:0000256" key="1">
    <source>
        <dbReference type="SAM" id="MobiDB-lite"/>
    </source>
</evidence>
<feature type="transmembrane region" description="Helical" evidence="2">
    <location>
        <begin position="894"/>
        <end position="913"/>
    </location>
</feature>
<feature type="transmembrane region" description="Helical" evidence="2">
    <location>
        <begin position="23"/>
        <end position="44"/>
    </location>
</feature>
<feature type="transmembrane region" description="Helical" evidence="2">
    <location>
        <begin position="349"/>
        <end position="365"/>
    </location>
</feature>
<dbReference type="Gene3D" id="3.30.70.1430">
    <property type="entry name" value="Multidrug efflux transporter AcrB pore domain"/>
    <property type="match status" value="2"/>
</dbReference>
<feature type="transmembrane region" description="Helical" evidence="2">
    <location>
        <begin position="999"/>
        <end position="1021"/>
    </location>
</feature>